<dbReference type="Proteomes" id="UP000237347">
    <property type="component" value="Unassembled WGS sequence"/>
</dbReference>
<keyword evidence="2" id="KW-1185">Reference proteome</keyword>
<reference evidence="1 2" key="1">
    <citation type="journal article" date="2018" name="Sci. Data">
        <title>The draft genome sequence of cork oak.</title>
        <authorList>
            <person name="Ramos A.M."/>
            <person name="Usie A."/>
            <person name="Barbosa P."/>
            <person name="Barros P.M."/>
            <person name="Capote T."/>
            <person name="Chaves I."/>
            <person name="Simoes F."/>
            <person name="Abreu I."/>
            <person name="Carrasquinho I."/>
            <person name="Faro C."/>
            <person name="Guimaraes J.B."/>
            <person name="Mendonca D."/>
            <person name="Nobrega F."/>
            <person name="Rodrigues L."/>
            <person name="Saibo N.J.M."/>
            <person name="Varela M.C."/>
            <person name="Egas C."/>
            <person name="Matos J."/>
            <person name="Miguel C.M."/>
            <person name="Oliveira M.M."/>
            <person name="Ricardo C.P."/>
            <person name="Goncalves S."/>
        </authorList>
    </citation>
    <scope>NUCLEOTIDE SEQUENCE [LARGE SCALE GENOMIC DNA]</scope>
    <source>
        <strain evidence="2">cv. HL8</strain>
    </source>
</reference>
<evidence type="ECO:0000313" key="1">
    <source>
        <dbReference type="EMBL" id="KAK7821293.1"/>
    </source>
</evidence>
<sequence>MSSSVSFLKEVCENYFVDRLTGFEINLEIKRPTGGQGRLKRIEEDGSNILHLAAGLAPQEKLNAISGAALQMQREISWFKNHEELRKEGEKWMRNTAEYSMVVAILIGLIMFPRGKLMD</sequence>
<organism evidence="1 2">
    <name type="scientific">Quercus suber</name>
    <name type="common">Cork oak</name>
    <dbReference type="NCBI Taxonomy" id="58331"/>
    <lineage>
        <taxon>Eukaryota</taxon>
        <taxon>Viridiplantae</taxon>
        <taxon>Streptophyta</taxon>
        <taxon>Embryophyta</taxon>
        <taxon>Tracheophyta</taxon>
        <taxon>Spermatophyta</taxon>
        <taxon>Magnoliopsida</taxon>
        <taxon>eudicotyledons</taxon>
        <taxon>Gunneridae</taxon>
        <taxon>Pentapetalae</taxon>
        <taxon>rosids</taxon>
        <taxon>fabids</taxon>
        <taxon>Fagales</taxon>
        <taxon>Fagaceae</taxon>
        <taxon>Quercus</taxon>
    </lineage>
</organism>
<dbReference type="EMBL" id="PKMF04000707">
    <property type="protein sequence ID" value="KAK7821293.1"/>
    <property type="molecule type" value="Genomic_DNA"/>
</dbReference>
<dbReference type="GO" id="GO:0016020">
    <property type="term" value="C:membrane"/>
    <property type="evidence" value="ECO:0007669"/>
    <property type="project" value="TreeGrafter"/>
</dbReference>
<dbReference type="AlphaFoldDB" id="A0AAW0J441"/>
<comment type="caution">
    <text evidence="1">The sequence shown here is derived from an EMBL/GenBank/DDBJ whole genome shotgun (WGS) entry which is preliminary data.</text>
</comment>
<dbReference type="PANTHER" id="PTHR24177:SF292">
    <property type="entry name" value="ANKYRIN REPEAT FAMILY PROTEIN-RELATED"/>
    <property type="match status" value="1"/>
</dbReference>
<protein>
    <submittedName>
        <fullName evidence="1">Uncharacterized protein</fullName>
    </submittedName>
</protein>
<gene>
    <name evidence="1" type="ORF">CFP56_037851</name>
</gene>
<dbReference type="PANTHER" id="PTHR24177">
    <property type="entry name" value="CASKIN"/>
    <property type="match status" value="1"/>
</dbReference>
<evidence type="ECO:0000313" key="2">
    <source>
        <dbReference type="Proteomes" id="UP000237347"/>
    </source>
</evidence>
<name>A0AAW0J441_QUESU</name>
<accession>A0AAW0J441</accession>
<proteinExistence type="predicted"/>